<proteinExistence type="predicted"/>
<organism evidence="1 2">
    <name type="scientific">Undibacterium macrobrachii</name>
    <dbReference type="NCBI Taxonomy" id="1119058"/>
    <lineage>
        <taxon>Bacteria</taxon>
        <taxon>Pseudomonadati</taxon>
        <taxon>Pseudomonadota</taxon>
        <taxon>Betaproteobacteria</taxon>
        <taxon>Burkholderiales</taxon>
        <taxon>Oxalobacteraceae</taxon>
        <taxon>Undibacterium</taxon>
    </lineage>
</organism>
<accession>A0ABQ2XK79</accession>
<name>A0ABQ2XK79_9BURK</name>
<protein>
    <submittedName>
        <fullName evidence="1">Uncharacterized protein</fullName>
    </submittedName>
</protein>
<comment type="caution">
    <text evidence="1">The sequence shown here is derived from an EMBL/GenBank/DDBJ whole genome shotgun (WGS) entry which is preliminary data.</text>
</comment>
<keyword evidence="2" id="KW-1185">Reference proteome</keyword>
<dbReference type="Proteomes" id="UP000620127">
    <property type="component" value="Unassembled WGS sequence"/>
</dbReference>
<evidence type="ECO:0000313" key="2">
    <source>
        <dbReference type="Proteomes" id="UP000620127"/>
    </source>
</evidence>
<gene>
    <name evidence="1" type="ORF">GCM10011282_29970</name>
</gene>
<dbReference type="EMBL" id="BMYT01000005">
    <property type="protein sequence ID" value="GGX21770.1"/>
    <property type="molecule type" value="Genomic_DNA"/>
</dbReference>
<sequence length="208" mass="23369">MRYDAQMTNFIFNDGDSVTQIREEIASLAAKFIAEEGAEYGAAKRRAVKQLLGNQKLNGNILPDNAQIEQQVREYQAIFFADSQPARLLHLRQLAAALMQELNAFNPYIIGAVLNGTAGEHSDIYLQLYTDNSKDVAIYLLNLGVDYEVSEHQGKRGEALETLSFIHKNEGVHLLVHDIDDLRHTDKNERANLSNLLTLIENQQLGTM</sequence>
<evidence type="ECO:0000313" key="1">
    <source>
        <dbReference type="EMBL" id="GGX21770.1"/>
    </source>
</evidence>
<reference evidence="2" key="1">
    <citation type="journal article" date="2019" name="Int. J. Syst. Evol. Microbiol.">
        <title>The Global Catalogue of Microorganisms (GCM) 10K type strain sequencing project: providing services to taxonomists for standard genome sequencing and annotation.</title>
        <authorList>
            <consortium name="The Broad Institute Genomics Platform"/>
            <consortium name="The Broad Institute Genome Sequencing Center for Infectious Disease"/>
            <person name="Wu L."/>
            <person name="Ma J."/>
        </authorList>
    </citation>
    <scope>NUCLEOTIDE SEQUENCE [LARGE SCALE GENOMIC DNA]</scope>
    <source>
        <strain evidence="2">KCTC 23916</strain>
    </source>
</reference>